<dbReference type="SMART" id="SM00895">
    <property type="entry name" value="FCD"/>
    <property type="match status" value="1"/>
</dbReference>
<dbReference type="Pfam" id="PF00392">
    <property type="entry name" value="GntR"/>
    <property type="match status" value="1"/>
</dbReference>
<sequence length="217" mass="25407">MKIKSSSEQIYDYIVRQIEIGDLEPGTRLSEAELMEIFSVSRTPIREALIRLASDGIIQNASRKGFFIKGFNRQDVLENYFIIACLDSYAASLALGRLTDEDLNRMDAIVKRLQISIDQQDYEQYHDEQVAFHNVYFNRCGNGNLVELIHSLQHKYVRTTWFIKEEDSEVGWLTRVNNDHKEIVDCFREGDRDKLLKTVFEHWVSSRKRPDEPQADR</sequence>
<evidence type="ECO:0000256" key="2">
    <source>
        <dbReference type="ARBA" id="ARBA00023125"/>
    </source>
</evidence>
<keyword evidence="2" id="KW-0238">DNA-binding</keyword>
<dbReference type="SMART" id="SM00345">
    <property type="entry name" value="HTH_GNTR"/>
    <property type="match status" value="1"/>
</dbReference>
<dbReference type="AlphaFoldDB" id="A0A9D1I3P2"/>
<feature type="domain" description="HTH gntR-type" evidence="4">
    <location>
        <begin position="4"/>
        <end position="71"/>
    </location>
</feature>
<name>A0A9D1I3P2_9FIRM</name>
<dbReference type="Gene3D" id="1.20.120.530">
    <property type="entry name" value="GntR ligand-binding domain-like"/>
    <property type="match status" value="1"/>
</dbReference>
<reference evidence="5" key="1">
    <citation type="submission" date="2020-10" db="EMBL/GenBank/DDBJ databases">
        <authorList>
            <person name="Gilroy R."/>
        </authorList>
    </citation>
    <scope>NUCLEOTIDE SEQUENCE</scope>
    <source>
        <strain evidence="5">11300</strain>
    </source>
</reference>
<dbReference type="InterPro" id="IPR000524">
    <property type="entry name" value="Tscrpt_reg_HTH_GntR"/>
</dbReference>
<dbReference type="InterPro" id="IPR011711">
    <property type="entry name" value="GntR_C"/>
</dbReference>
<gene>
    <name evidence="5" type="ORF">IAD16_04165</name>
</gene>
<keyword evidence="3" id="KW-0804">Transcription</keyword>
<proteinExistence type="predicted"/>
<organism evidence="5 6">
    <name type="scientific">Candidatus Fimisoma avicola</name>
    <dbReference type="NCBI Taxonomy" id="2840826"/>
    <lineage>
        <taxon>Bacteria</taxon>
        <taxon>Bacillati</taxon>
        <taxon>Bacillota</taxon>
        <taxon>Clostridia</taxon>
        <taxon>Eubacteriales</taxon>
        <taxon>Candidatus Fimisoma</taxon>
    </lineage>
</organism>
<dbReference type="PROSITE" id="PS50949">
    <property type="entry name" value="HTH_GNTR"/>
    <property type="match status" value="1"/>
</dbReference>
<dbReference type="PRINTS" id="PR00035">
    <property type="entry name" value="HTHGNTR"/>
</dbReference>
<comment type="caution">
    <text evidence="5">The sequence shown here is derived from an EMBL/GenBank/DDBJ whole genome shotgun (WGS) entry which is preliminary data.</text>
</comment>
<dbReference type="EMBL" id="DVMO01000060">
    <property type="protein sequence ID" value="HIU27551.1"/>
    <property type="molecule type" value="Genomic_DNA"/>
</dbReference>
<dbReference type="PANTHER" id="PTHR43537">
    <property type="entry name" value="TRANSCRIPTIONAL REGULATOR, GNTR FAMILY"/>
    <property type="match status" value="1"/>
</dbReference>
<evidence type="ECO:0000313" key="5">
    <source>
        <dbReference type="EMBL" id="HIU27551.1"/>
    </source>
</evidence>
<dbReference type="Proteomes" id="UP000824091">
    <property type="component" value="Unassembled WGS sequence"/>
</dbReference>
<evidence type="ECO:0000313" key="6">
    <source>
        <dbReference type="Proteomes" id="UP000824091"/>
    </source>
</evidence>
<dbReference type="SUPFAM" id="SSF48008">
    <property type="entry name" value="GntR ligand-binding domain-like"/>
    <property type="match status" value="1"/>
</dbReference>
<evidence type="ECO:0000256" key="3">
    <source>
        <dbReference type="ARBA" id="ARBA00023163"/>
    </source>
</evidence>
<evidence type="ECO:0000256" key="1">
    <source>
        <dbReference type="ARBA" id="ARBA00023015"/>
    </source>
</evidence>
<dbReference type="Pfam" id="PF07729">
    <property type="entry name" value="FCD"/>
    <property type="match status" value="1"/>
</dbReference>
<dbReference type="InterPro" id="IPR036390">
    <property type="entry name" value="WH_DNA-bd_sf"/>
</dbReference>
<keyword evidence="1" id="KW-0805">Transcription regulation</keyword>
<accession>A0A9D1I3P2</accession>
<protein>
    <submittedName>
        <fullName evidence="5">GntR family transcriptional regulator</fullName>
    </submittedName>
</protein>
<dbReference type="Gene3D" id="1.10.10.10">
    <property type="entry name" value="Winged helix-like DNA-binding domain superfamily/Winged helix DNA-binding domain"/>
    <property type="match status" value="1"/>
</dbReference>
<dbReference type="CDD" id="cd07377">
    <property type="entry name" value="WHTH_GntR"/>
    <property type="match status" value="1"/>
</dbReference>
<dbReference type="InterPro" id="IPR008920">
    <property type="entry name" value="TF_FadR/GntR_C"/>
</dbReference>
<dbReference type="GO" id="GO:0003700">
    <property type="term" value="F:DNA-binding transcription factor activity"/>
    <property type="evidence" value="ECO:0007669"/>
    <property type="project" value="InterPro"/>
</dbReference>
<dbReference type="InterPro" id="IPR036388">
    <property type="entry name" value="WH-like_DNA-bd_sf"/>
</dbReference>
<evidence type="ECO:0000259" key="4">
    <source>
        <dbReference type="PROSITE" id="PS50949"/>
    </source>
</evidence>
<reference evidence="5" key="2">
    <citation type="journal article" date="2021" name="PeerJ">
        <title>Extensive microbial diversity within the chicken gut microbiome revealed by metagenomics and culture.</title>
        <authorList>
            <person name="Gilroy R."/>
            <person name="Ravi A."/>
            <person name="Getino M."/>
            <person name="Pursley I."/>
            <person name="Horton D.L."/>
            <person name="Alikhan N.F."/>
            <person name="Baker D."/>
            <person name="Gharbi K."/>
            <person name="Hall N."/>
            <person name="Watson M."/>
            <person name="Adriaenssens E.M."/>
            <person name="Foster-Nyarko E."/>
            <person name="Jarju S."/>
            <person name="Secka A."/>
            <person name="Antonio M."/>
            <person name="Oren A."/>
            <person name="Chaudhuri R.R."/>
            <person name="La Ragione R."/>
            <person name="Hildebrand F."/>
            <person name="Pallen M.J."/>
        </authorList>
    </citation>
    <scope>NUCLEOTIDE SEQUENCE</scope>
    <source>
        <strain evidence="5">11300</strain>
    </source>
</reference>
<dbReference type="GO" id="GO:0003677">
    <property type="term" value="F:DNA binding"/>
    <property type="evidence" value="ECO:0007669"/>
    <property type="project" value="UniProtKB-KW"/>
</dbReference>
<dbReference type="SUPFAM" id="SSF46785">
    <property type="entry name" value="Winged helix' DNA-binding domain"/>
    <property type="match status" value="1"/>
</dbReference>
<dbReference type="PANTHER" id="PTHR43537:SF5">
    <property type="entry name" value="UXU OPERON TRANSCRIPTIONAL REGULATOR"/>
    <property type="match status" value="1"/>
</dbReference>